<dbReference type="FunFam" id="3.30.420.10:FF:000040">
    <property type="entry name" value="Exonuclease family protein"/>
    <property type="match status" value="1"/>
</dbReference>
<dbReference type="GO" id="GO:0003676">
    <property type="term" value="F:nucleic acid binding"/>
    <property type="evidence" value="ECO:0007669"/>
    <property type="project" value="InterPro"/>
</dbReference>
<comment type="cofactor">
    <cofactor evidence="1">
        <name>Mg(2+)</name>
        <dbReference type="ChEBI" id="CHEBI:18420"/>
    </cofactor>
</comment>
<dbReference type="InterPro" id="IPR012337">
    <property type="entry name" value="RNaseH-like_sf"/>
</dbReference>
<keyword evidence="2" id="KW-0540">Nuclease</keyword>
<keyword evidence="6" id="KW-0460">Magnesium</keyword>
<dbReference type="EMBL" id="LR031574">
    <property type="protein sequence ID" value="VDD02088.1"/>
    <property type="molecule type" value="Genomic_DNA"/>
</dbReference>
<protein>
    <recommendedName>
        <fullName evidence="8">Exonuclease domain-containing protein</fullName>
    </recommendedName>
</protein>
<dbReference type="InterPro" id="IPR013520">
    <property type="entry name" value="Ribonucl_H"/>
</dbReference>
<evidence type="ECO:0000256" key="5">
    <source>
        <dbReference type="ARBA" id="ARBA00022839"/>
    </source>
</evidence>
<keyword evidence="5" id="KW-0269">Exonuclease</keyword>
<dbReference type="InterPro" id="IPR036397">
    <property type="entry name" value="RNaseH_sf"/>
</dbReference>
<dbReference type="PANTHER" id="PTHR30231:SF27">
    <property type="entry name" value="PROTEIN NEN3"/>
    <property type="match status" value="1"/>
</dbReference>
<proteinExistence type="predicted"/>
<evidence type="ECO:0000256" key="4">
    <source>
        <dbReference type="ARBA" id="ARBA00022801"/>
    </source>
</evidence>
<evidence type="ECO:0000256" key="1">
    <source>
        <dbReference type="ARBA" id="ARBA00001946"/>
    </source>
</evidence>
<evidence type="ECO:0000313" key="9">
    <source>
        <dbReference type="EMBL" id="VDD02088.1"/>
    </source>
</evidence>
<sequence>MASTLGGGNEGRSEIAFFDLETAVPTEPGKPFAILEFGAILVCPRKLVELHSYSTLVRPTDLSLISTLSKRRSGITREGVLSAPTFVEIADQVYNILHGRIWAGHNIKRFDCVRIRDAFAEIGHSPPEPKAVIDSLSLLSQKFGKRAVSSFLTIMQMASIAKYFELGDQAHRSLEDVRMNLEVVKHCATVLFLESSVPDILTEMSWFSPRRSPRTKSNEKSLPNGVKESSASSSSSSKTDQSLSSVDATDKETHPIVSLLTECSEDDTCSGIDPSDITTLISKLHIGTPLQTDAAETVTREQDESTPSPNPDAKEESFLRVDEVSVSSIRGSLVPFKRGGSLRMKLFHDDEPLQLYRDSLKVRFGISRKYLDHTGLPRLNIVVDLPPDLCKILEEANDVARNLSVESGTSSGWRLTVMRKKGFANYPTARLQISSESNGDDPTEVYQREESSETVQKLDFSSNEFEELESALLPGTLVDAYFSLEPYDYQKMAGIRLAARKLVIHMNK</sequence>
<evidence type="ECO:0000259" key="8">
    <source>
        <dbReference type="SMART" id="SM00479"/>
    </source>
</evidence>
<dbReference type="Pfam" id="PF00929">
    <property type="entry name" value="RNase_T"/>
    <property type="match status" value="1"/>
</dbReference>
<feature type="domain" description="Exonuclease" evidence="8">
    <location>
        <begin position="14"/>
        <end position="193"/>
    </location>
</feature>
<keyword evidence="4" id="KW-0378">Hydrolase</keyword>
<evidence type="ECO:0000256" key="2">
    <source>
        <dbReference type="ARBA" id="ARBA00022722"/>
    </source>
</evidence>
<evidence type="ECO:0000256" key="3">
    <source>
        <dbReference type="ARBA" id="ARBA00022723"/>
    </source>
</evidence>
<dbReference type="Gene3D" id="3.30.420.10">
    <property type="entry name" value="Ribonuclease H-like superfamily/Ribonuclease H"/>
    <property type="match status" value="1"/>
</dbReference>
<dbReference type="PANTHER" id="PTHR30231">
    <property type="entry name" value="DNA POLYMERASE III SUBUNIT EPSILON"/>
    <property type="match status" value="1"/>
</dbReference>
<dbReference type="GO" id="GO:0046872">
    <property type="term" value="F:metal ion binding"/>
    <property type="evidence" value="ECO:0007669"/>
    <property type="project" value="UniProtKB-KW"/>
</dbReference>
<accession>A0A3P6BGL7</accession>
<dbReference type="SMART" id="SM00479">
    <property type="entry name" value="EXOIII"/>
    <property type="match status" value="1"/>
</dbReference>
<evidence type="ECO:0000256" key="7">
    <source>
        <dbReference type="SAM" id="MobiDB-lite"/>
    </source>
</evidence>
<dbReference type="CDD" id="cd06127">
    <property type="entry name" value="DEDDh"/>
    <property type="match status" value="1"/>
</dbReference>
<feature type="compositionally biased region" description="Low complexity" evidence="7">
    <location>
        <begin position="229"/>
        <end position="245"/>
    </location>
</feature>
<dbReference type="GO" id="GO:0004527">
    <property type="term" value="F:exonuclease activity"/>
    <property type="evidence" value="ECO:0007669"/>
    <property type="project" value="UniProtKB-KW"/>
</dbReference>
<keyword evidence="3" id="KW-0479">Metal-binding</keyword>
<evidence type="ECO:0000256" key="6">
    <source>
        <dbReference type="ARBA" id="ARBA00022842"/>
    </source>
</evidence>
<dbReference type="AlphaFoldDB" id="A0A3P6BGL7"/>
<feature type="region of interest" description="Disordered" evidence="7">
    <location>
        <begin position="293"/>
        <end position="316"/>
    </location>
</feature>
<organism evidence="9">
    <name type="scientific">Brassica campestris</name>
    <name type="common">Field mustard</name>
    <dbReference type="NCBI Taxonomy" id="3711"/>
    <lineage>
        <taxon>Eukaryota</taxon>
        <taxon>Viridiplantae</taxon>
        <taxon>Streptophyta</taxon>
        <taxon>Embryophyta</taxon>
        <taxon>Tracheophyta</taxon>
        <taxon>Spermatophyta</taxon>
        <taxon>Magnoliopsida</taxon>
        <taxon>eudicotyledons</taxon>
        <taxon>Gunneridae</taxon>
        <taxon>Pentapetalae</taxon>
        <taxon>rosids</taxon>
        <taxon>malvids</taxon>
        <taxon>Brassicales</taxon>
        <taxon>Brassicaceae</taxon>
        <taxon>Brassiceae</taxon>
        <taxon>Brassica</taxon>
    </lineage>
</organism>
<feature type="region of interest" description="Disordered" evidence="7">
    <location>
        <begin position="209"/>
        <end position="250"/>
    </location>
</feature>
<name>A0A3P6BGL7_BRACM</name>
<dbReference type="SUPFAM" id="SSF53098">
    <property type="entry name" value="Ribonuclease H-like"/>
    <property type="match status" value="1"/>
</dbReference>
<reference evidence="9" key="1">
    <citation type="submission" date="2018-11" db="EMBL/GenBank/DDBJ databases">
        <authorList>
            <consortium name="Genoscope - CEA"/>
            <person name="William W."/>
        </authorList>
    </citation>
    <scope>NUCLEOTIDE SEQUENCE</scope>
</reference>
<gene>
    <name evidence="9" type="ORF">BRAA07T31565Z</name>
</gene>